<proteinExistence type="inferred from homology"/>
<evidence type="ECO:0000256" key="2">
    <source>
        <dbReference type="ARBA" id="ARBA00022730"/>
    </source>
</evidence>
<dbReference type="GO" id="GO:0022627">
    <property type="term" value="C:cytosolic small ribosomal subunit"/>
    <property type="evidence" value="ECO:0007669"/>
    <property type="project" value="UniProtKB-UniRule"/>
</dbReference>
<dbReference type="Pfam" id="PF00366">
    <property type="entry name" value="Ribosomal_S17"/>
    <property type="match status" value="1"/>
</dbReference>
<dbReference type="CDD" id="cd00364">
    <property type="entry name" value="Ribosomal_uS17"/>
    <property type="match status" value="1"/>
</dbReference>
<dbReference type="InterPro" id="IPR012340">
    <property type="entry name" value="NA-bd_OB-fold"/>
</dbReference>
<dbReference type="GO" id="GO:0003735">
    <property type="term" value="F:structural constituent of ribosome"/>
    <property type="evidence" value="ECO:0007669"/>
    <property type="project" value="UniProtKB-UniRule"/>
</dbReference>
<dbReference type="GO" id="GO:0019843">
    <property type="term" value="F:rRNA binding"/>
    <property type="evidence" value="ECO:0007669"/>
    <property type="project" value="UniProtKB-UniRule"/>
</dbReference>
<evidence type="ECO:0000256" key="1">
    <source>
        <dbReference type="ARBA" id="ARBA00010254"/>
    </source>
</evidence>
<name>A0A8S0XRH9_9GAMM</name>
<comment type="function">
    <text evidence="6">One of the primary rRNA binding proteins, it binds specifically to the 5'-end of 16S ribosomal RNA.</text>
</comment>
<gene>
    <name evidence="6 7" type="primary">rpsQ</name>
    <name evidence="7" type="ORF">METHB2_170027</name>
</gene>
<evidence type="ECO:0000256" key="4">
    <source>
        <dbReference type="ARBA" id="ARBA00022980"/>
    </source>
</evidence>
<dbReference type="RefSeq" id="WP_174624977.1">
    <property type="nucleotide sequence ID" value="NZ_CADCXN010000044.1"/>
</dbReference>
<dbReference type="EMBL" id="CADCXN010000044">
    <property type="protein sequence ID" value="CAA9890009.1"/>
    <property type="molecule type" value="Genomic_DNA"/>
</dbReference>
<keyword evidence="3 6" id="KW-0694">RNA-binding</keyword>
<protein>
    <recommendedName>
        <fullName evidence="6">Small ribosomal subunit protein uS17</fullName>
    </recommendedName>
</protein>
<evidence type="ECO:0000256" key="3">
    <source>
        <dbReference type="ARBA" id="ARBA00022884"/>
    </source>
</evidence>
<dbReference type="SUPFAM" id="SSF50249">
    <property type="entry name" value="Nucleic acid-binding proteins"/>
    <property type="match status" value="1"/>
</dbReference>
<dbReference type="InterPro" id="IPR000266">
    <property type="entry name" value="Ribosomal_uS17"/>
</dbReference>
<evidence type="ECO:0000256" key="6">
    <source>
        <dbReference type="HAMAP-Rule" id="MF_01345"/>
    </source>
</evidence>
<dbReference type="Proteomes" id="UP000494216">
    <property type="component" value="Unassembled WGS sequence"/>
</dbReference>
<keyword evidence="8" id="KW-1185">Reference proteome</keyword>
<dbReference type="AlphaFoldDB" id="A0A8S0XRH9"/>
<evidence type="ECO:0000313" key="7">
    <source>
        <dbReference type="EMBL" id="CAA9890009.1"/>
    </source>
</evidence>
<keyword evidence="5 6" id="KW-0687">Ribonucleoprotein</keyword>
<evidence type="ECO:0000256" key="5">
    <source>
        <dbReference type="ARBA" id="ARBA00023274"/>
    </source>
</evidence>
<comment type="caution">
    <text evidence="7">The sequence shown here is derived from an EMBL/GenBank/DDBJ whole genome shotgun (WGS) entry which is preliminary data.</text>
</comment>
<dbReference type="Gene3D" id="2.40.50.140">
    <property type="entry name" value="Nucleic acid-binding proteins"/>
    <property type="match status" value="1"/>
</dbReference>
<comment type="similarity">
    <text evidence="1 6">Belongs to the universal ribosomal protein uS17 family.</text>
</comment>
<dbReference type="NCBIfam" id="NF004123">
    <property type="entry name" value="PRK05610.1"/>
    <property type="match status" value="1"/>
</dbReference>
<organism evidence="7 8">
    <name type="scientific">Candidatus Methylobacter favarea</name>
    <dbReference type="NCBI Taxonomy" id="2707345"/>
    <lineage>
        <taxon>Bacteria</taxon>
        <taxon>Pseudomonadati</taxon>
        <taxon>Pseudomonadota</taxon>
        <taxon>Gammaproteobacteria</taxon>
        <taxon>Methylococcales</taxon>
        <taxon>Methylococcaceae</taxon>
        <taxon>Methylobacter</taxon>
    </lineage>
</organism>
<dbReference type="PANTHER" id="PTHR10744:SF1">
    <property type="entry name" value="SMALL RIBOSOMAL SUBUNIT PROTEIN US17M"/>
    <property type="match status" value="1"/>
</dbReference>
<keyword evidence="2 6" id="KW-0699">rRNA-binding</keyword>
<evidence type="ECO:0000313" key="8">
    <source>
        <dbReference type="Proteomes" id="UP000494216"/>
    </source>
</evidence>
<dbReference type="HAMAP" id="MF_01345_B">
    <property type="entry name" value="Ribosomal_uS17_B"/>
    <property type="match status" value="1"/>
</dbReference>
<dbReference type="PANTHER" id="PTHR10744">
    <property type="entry name" value="40S RIBOSOMAL PROTEIN S11 FAMILY MEMBER"/>
    <property type="match status" value="1"/>
</dbReference>
<dbReference type="PRINTS" id="PR00973">
    <property type="entry name" value="RIBOSOMALS17"/>
</dbReference>
<sequence length="91" mass="10294">MSENVTENAVKLRTTTGRVVSNKMDKTITVLVERVVKHPVYGKYIKRSTKMMAHDELNICQEGDLVLITSCRPISKNKTFKLVQVVESADK</sequence>
<keyword evidence="4 6" id="KW-0689">Ribosomal protein</keyword>
<comment type="subunit">
    <text evidence="6">Part of the 30S ribosomal subunit.</text>
</comment>
<dbReference type="GO" id="GO:0006412">
    <property type="term" value="P:translation"/>
    <property type="evidence" value="ECO:0007669"/>
    <property type="project" value="UniProtKB-UniRule"/>
</dbReference>
<accession>A0A8S0XRH9</accession>
<reference evidence="7 8" key="1">
    <citation type="submission" date="2020-02" db="EMBL/GenBank/DDBJ databases">
        <authorList>
            <person name="Hogendoorn C."/>
        </authorList>
    </citation>
    <scope>NUCLEOTIDE SEQUENCE [LARGE SCALE GENOMIC DNA]</scope>
    <source>
        <strain evidence="7">METHB21</strain>
    </source>
</reference>
<dbReference type="NCBIfam" id="TIGR03635">
    <property type="entry name" value="uS17_bact"/>
    <property type="match status" value="1"/>
</dbReference>
<dbReference type="InterPro" id="IPR019984">
    <property type="entry name" value="Ribosomal_uS17_bact/chlr"/>
</dbReference>